<dbReference type="InterPro" id="IPR023346">
    <property type="entry name" value="Lysozyme-like_dom_sf"/>
</dbReference>
<name>K9JF24_9BIVA</name>
<dbReference type="PANTHER" id="PTHR11195:SF13">
    <property type="entry name" value="INVERTEBRATE-TYPE LYSOZYME 2-RELATED"/>
    <property type="match status" value="1"/>
</dbReference>
<evidence type="ECO:0000256" key="1">
    <source>
        <dbReference type="ARBA" id="ARBA00000632"/>
    </source>
</evidence>
<dbReference type="GO" id="GO:0031640">
    <property type="term" value="P:killing of cells of another organism"/>
    <property type="evidence" value="ECO:0007669"/>
    <property type="project" value="UniProtKB-KW"/>
</dbReference>
<comment type="subcellular location">
    <subcellularLocation>
        <location evidence="2">Secreted</location>
    </subcellularLocation>
</comment>
<accession>K9JF24</accession>
<dbReference type="EC" id="3.2.1.17" evidence="3"/>
<keyword evidence="6" id="KW-0081">Bacteriolytic enzyme</keyword>
<evidence type="ECO:0000313" key="14">
    <source>
        <dbReference type="EMBL" id="ADM34988.1"/>
    </source>
</evidence>
<feature type="disulfide bond" evidence="12">
    <location>
        <begin position="86"/>
        <end position="92"/>
    </location>
</feature>
<feature type="disulfide bond" evidence="12">
    <location>
        <begin position="129"/>
        <end position="135"/>
    </location>
</feature>
<feature type="signal peptide" evidence="13">
    <location>
        <begin position="1"/>
        <end position="19"/>
    </location>
</feature>
<evidence type="ECO:0000256" key="11">
    <source>
        <dbReference type="PIRSR" id="PIRSR608597-1"/>
    </source>
</evidence>
<dbReference type="GO" id="GO:0004568">
    <property type="term" value="F:chitinase activity"/>
    <property type="evidence" value="ECO:0007669"/>
    <property type="project" value="UniProtKB-ARBA"/>
</dbReference>
<evidence type="ECO:0000256" key="9">
    <source>
        <dbReference type="ARBA" id="ARBA00023157"/>
    </source>
</evidence>
<evidence type="ECO:0000256" key="12">
    <source>
        <dbReference type="PIRSR" id="PIRSR608597-3"/>
    </source>
</evidence>
<feature type="disulfide bond" evidence="12">
    <location>
        <begin position="119"/>
        <end position="139"/>
    </location>
</feature>
<evidence type="ECO:0000256" key="5">
    <source>
        <dbReference type="ARBA" id="ARBA00022529"/>
    </source>
</evidence>
<dbReference type="Pfam" id="PF05497">
    <property type="entry name" value="Destabilase"/>
    <property type="match status" value="1"/>
</dbReference>
<dbReference type="Gene3D" id="1.10.530.10">
    <property type="match status" value="1"/>
</dbReference>
<dbReference type="GO" id="GO:0005576">
    <property type="term" value="C:extracellular region"/>
    <property type="evidence" value="ECO:0007669"/>
    <property type="project" value="UniProtKB-SubCell"/>
</dbReference>
<feature type="active site" description="Proton donor" evidence="11">
    <location>
        <position position="89"/>
    </location>
</feature>
<keyword evidence="4" id="KW-0964">Secreted</keyword>
<dbReference type="CDD" id="cd16890">
    <property type="entry name" value="lyz_i"/>
    <property type="match status" value="1"/>
</dbReference>
<dbReference type="FunFam" id="1.10.530.10:FF:000023">
    <property type="entry name" value="Invertebrate-type lysozyme"/>
    <property type="match status" value="1"/>
</dbReference>
<feature type="disulfide bond" evidence="12">
    <location>
        <begin position="84"/>
        <end position="189"/>
    </location>
</feature>
<evidence type="ECO:0000256" key="6">
    <source>
        <dbReference type="ARBA" id="ARBA00022638"/>
    </source>
</evidence>
<sequence length="194" mass="22189">MVNFMLLLVVGSLINEGLANNFVVKEYVQEVYRERLEDNRTKVTEFIEERKINGNVYENDISIESNLLNYPFAKGLVSYDCMRCICLVESNCQKIGCRMDVGSLSCGYFQIKEAYFKDCDMKGKEWKSCADDIACASQCVQNYMKRYAARNKCPATCEGYAREHNGGPRGCKNPNTEGYWQKVQRQPGCKGIRN</sequence>
<feature type="disulfide bond" evidence="12">
    <location>
        <begin position="97"/>
        <end position="106"/>
    </location>
</feature>
<dbReference type="GO" id="GO:0042742">
    <property type="term" value="P:defense response to bacterium"/>
    <property type="evidence" value="ECO:0007669"/>
    <property type="project" value="UniProtKB-KW"/>
</dbReference>
<comment type="catalytic activity">
    <reaction evidence="1">
        <text>Hydrolysis of (1-&gt;4)-beta-linkages between N-acetylmuramic acid and N-acetyl-D-glucosamine residues in a peptidoglycan and between N-acetyl-D-glucosamine residues in chitodextrins.</text>
        <dbReference type="EC" id="3.2.1.17"/>
    </reaction>
</comment>
<evidence type="ECO:0000256" key="3">
    <source>
        <dbReference type="ARBA" id="ARBA00012732"/>
    </source>
</evidence>
<feature type="chain" id="PRO_5003931897" description="lysozyme" evidence="13">
    <location>
        <begin position="20"/>
        <end position="194"/>
    </location>
</feature>
<proteinExistence type="evidence at transcript level"/>
<keyword evidence="9 12" id="KW-1015">Disulfide bond</keyword>
<organism evidence="14">
    <name type="scientific">Mactra quadrangularis</name>
    <dbReference type="NCBI Taxonomy" id="120570"/>
    <lineage>
        <taxon>Eukaryota</taxon>
        <taxon>Metazoa</taxon>
        <taxon>Spiralia</taxon>
        <taxon>Lophotrochozoa</taxon>
        <taxon>Mollusca</taxon>
        <taxon>Bivalvia</taxon>
        <taxon>Autobranchia</taxon>
        <taxon>Heteroconchia</taxon>
        <taxon>Euheterodonta</taxon>
        <taxon>Imparidentia</taxon>
        <taxon>Neoheterodontei</taxon>
        <taxon>Venerida</taxon>
        <taxon>Mactroidea</taxon>
        <taxon>Mactridae</taxon>
        <taxon>Mactra</taxon>
    </lineage>
</organism>
<keyword evidence="13" id="KW-0732">Signal</keyword>
<dbReference type="EMBL" id="HM105581">
    <property type="protein sequence ID" value="ADM34988.1"/>
    <property type="molecule type" value="mRNA"/>
</dbReference>
<dbReference type="InterPro" id="IPR008597">
    <property type="entry name" value="Invert_lysozyme"/>
</dbReference>
<evidence type="ECO:0000256" key="4">
    <source>
        <dbReference type="ARBA" id="ARBA00022525"/>
    </source>
</evidence>
<dbReference type="SUPFAM" id="SSF53955">
    <property type="entry name" value="Lysozyme-like"/>
    <property type="match status" value="1"/>
</dbReference>
<reference evidence="14" key="1">
    <citation type="journal article" date="2013" name="Comp. Biochem. Physiol. C Toxicol. Pharmacol.">
        <title>Transcriptional response of lysozyme, metallothionein, and superoxide dismutase to combined exposure to heavy metals and bacteria in Mactra veneriformis.</title>
        <authorList>
            <person name="Fang Y."/>
            <person name="Yang H."/>
            <person name="Liu B."/>
            <person name="Zhang L."/>
        </authorList>
    </citation>
    <scope>NUCLEOTIDE SEQUENCE</scope>
</reference>
<dbReference type="GO" id="GO:0003796">
    <property type="term" value="F:lysozyme activity"/>
    <property type="evidence" value="ECO:0007669"/>
    <property type="project" value="UniProtKB-EC"/>
</dbReference>
<feature type="active site" description="Nucleophile" evidence="11">
    <location>
        <position position="100"/>
    </location>
</feature>
<dbReference type="AlphaFoldDB" id="K9JF24"/>
<evidence type="ECO:0000256" key="2">
    <source>
        <dbReference type="ARBA" id="ARBA00004613"/>
    </source>
</evidence>
<keyword evidence="10" id="KW-0326">Glycosidase</keyword>
<evidence type="ECO:0000256" key="7">
    <source>
        <dbReference type="ARBA" id="ARBA00022801"/>
    </source>
</evidence>
<evidence type="ECO:0000256" key="13">
    <source>
        <dbReference type="SAM" id="SignalP"/>
    </source>
</evidence>
<protein>
    <recommendedName>
        <fullName evidence="3">lysozyme</fullName>
        <ecNumber evidence="3">3.2.1.17</ecNumber>
    </recommendedName>
</protein>
<keyword evidence="8" id="KW-0044">Antibiotic</keyword>
<dbReference type="PANTHER" id="PTHR11195">
    <property type="entry name" value="DESTABILASE-RELATED"/>
    <property type="match status" value="1"/>
</dbReference>
<keyword evidence="5" id="KW-0929">Antimicrobial</keyword>
<evidence type="ECO:0000256" key="8">
    <source>
        <dbReference type="ARBA" id="ARBA00023022"/>
    </source>
</evidence>
<dbReference type="PROSITE" id="PS51909">
    <property type="entry name" value="LYSOZYME_I"/>
    <property type="match status" value="1"/>
</dbReference>
<evidence type="ECO:0000256" key="10">
    <source>
        <dbReference type="ARBA" id="ARBA00023295"/>
    </source>
</evidence>
<keyword evidence="7" id="KW-0378">Hydrolase</keyword>
<feature type="disulfide bond" evidence="12">
    <location>
        <begin position="153"/>
        <end position="171"/>
    </location>
</feature>
<feature type="disulfide bond" evidence="12">
    <location>
        <begin position="81"/>
        <end position="157"/>
    </location>
</feature>